<accession>A0ABY9WGU3</accession>
<feature type="region of interest" description="Disordered" evidence="1">
    <location>
        <begin position="32"/>
        <end position="78"/>
    </location>
</feature>
<feature type="compositionally biased region" description="Low complexity" evidence="1">
    <location>
        <begin position="53"/>
        <end position="62"/>
    </location>
</feature>
<name>A0ABY9WGU3_9BACI</name>
<keyword evidence="3" id="KW-1185">Reference proteome</keyword>
<reference evidence="2 3" key="1">
    <citation type="submission" date="2023-09" db="EMBL/GenBank/DDBJ databases">
        <title>Different Types of Thermotolerant Ring-Cleaving Dioxygenases derived from Aeribacillus composti HB-1 applied for multiple aromatic hydrocarbons removal.</title>
        <authorList>
            <person name="Cao L."/>
            <person name="Li M."/>
            <person name="Ma T."/>
        </authorList>
    </citation>
    <scope>NUCLEOTIDE SEQUENCE [LARGE SCALE GENOMIC DNA]</scope>
    <source>
        <strain evidence="2 3">HB-1</strain>
    </source>
</reference>
<evidence type="ECO:0000313" key="3">
    <source>
        <dbReference type="Proteomes" id="UP001303701"/>
    </source>
</evidence>
<evidence type="ECO:0000256" key="1">
    <source>
        <dbReference type="SAM" id="MobiDB-lite"/>
    </source>
</evidence>
<dbReference type="Proteomes" id="UP001303701">
    <property type="component" value="Chromosome"/>
</dbReference>
<evidence type="ECO:0000313" key="2">
    <source>
        <dbReference type="EMBL" id="WNF34417.1"/>
    </source>
</evidence>
<proteinExistence type="predicted"/>
<gene>
    <name evidence="2" type="ORF">RI196_07135</name>
</gene>
<protein>
    <submittedName>
        <fullName evidence="2">Transporter</fullName>
    </submittedName>
</protein>
<sequence length="146" mass="16136">MYPFYRQILPGVQQPEFFPGFPGMGGGFPSFPPTGTGPGFPPFGPPGIGGSPSDGFGQQQGPPSGPPPSFIPQESPGVGTFAVDPGGIRRCLHRFTFIRLTNGRSFWYFPVFVGQRSIAGWRWRPRQNRWEYFGIDLNRISSFSCF</sequence>
<dbReference type="EMBL" id="CP134501">
    <property type="protein sequence ID" value="WNF34417.1"/>
    <property type="molecule type" value="Genomic_DNA"/>
</dbReference>
<organism evidence="2 3">
    <name type="scientific">Aeribacillus composti</name>
    <dbReference type="NCBI Taxonomy" id="1868734"/>
    <lineage>
        <taxon>Bacteria</taxon>
        <taxon>Bacillati</taxon>
        <taxon>Bacillota</taxon>
        <taxon>Bacilli</taxon>
        <taxon>Bacillales</taxon>
        <taxon>Bacillaceae</taxon>
        <taxon>Aeribacillus</taxon>
    </lineage>
</organism>